<protein>
    <recommendedName>
        <fullName evidence="4">Glycosyltransferase RgtA/B/C/D-like domain-containing protein</fullName>
    </recommendedName>
</protein>
<feature type="transmembrane region" description="Helical" evidence="1">
    <location>
        <begin position="376"/>
        <end position="394"/>
    </location>
</feature>
<evidence type="ECO:0000313" key="3">
    <source>
        <dbReference type="Proteomes" id="UP000002770"/>
    </source>
</evidence>
<dbReference type="InParanoid" id="G9ENB4"/>
<dbReference type="HOGENOM" id="CLU_628204_0_0_6"/>
<accession>G9ENB4</accession>
<feature type="transmembrane region" description="Helical" evidence="1">
    <location>
        <begin position="123"/>
        <end position="140"/>
    </location>
</feature>
<dbReference type="Proteomes" id="UP000002770">
    <property type="component" value="Unassembled WGS sequence"/>
</dbReference>
<name>G9ENB4_9GAMM</name>
<proteinExistence type="predicted"/>
<dbReference type="RefSeq" id="WP_006870666.1">
    <property type="nucleotide sequence ID" value="NZ_JH413817.1"/>
</dbReference>
<feature type="transmembrane region" description="Helical" evidence="1">
    <location>
        <begin position="210"/>
        <end position="231"/>
    </location>
</feature>
<evidence type="ECO:0008006" key="4">
    <source>
        <dbReference type="Google" id="ProtNLM"/>
    </source>
</evidence>
<organism evidence="2 3">
    <name type="scientific">Legionella drancourtii LLAP12</name>
    <dbReference type="NCBI Taxonomy" id="658187"/>
    <lineage>
        <taxon>Bacteria</taxon>
        <taxon>Pseudomonadati</taxon>
        <taxon>Pseudomonadota</taxon>
        <taxon>Gammaproteobacteria</taxon>
        <taxon>Legionellales</taxon>
        <taxon>Legionellaceae</taxon>
        <taxon>Legionella</taxon>
    </lineage>
</organism>
<dbReference type="AlphaFoldDB" id="G9ENB4"/>
<feature type="transmembrane region" description="Helical" evidence="1">
    <location>
        <begin position="286"/>
        <end position="311"/>
    </location>
</feature>
<evidence type="ECO:0000313" key="2">
    <source>
        <dbReference type="EMBL" id="EHL31275.1"/>
    </source>
</evidence>
<gene>
    <name evidence="2" type="ORF">LDG_6736</name>
</gene>
<sequence>MIASINKTESRYFYWYYFSLIAASFALSYIFYQWQKPVLFCTQGQGVGVGDAIGYIQLAKNLFVTGTGEVRTYGYPFILYFINLITPLKRIYAFHVLVWQFVMYVGAAYLVARSLTKNERFRLFIFASLLLNIYILSYLSVTLTESLSNCLLLISIAIFFGMRKSYFRVFLLGLVSAYAVEVRPANLWLFAFISLIFFWECLEEKQLREIFVSLFIFGITALIVFLPQIYYNYHTFDKLTPFPAMSLGKLQYSWGKEATHVSFSFIPTAVANVFPNPFVTSSSHKFYWFSINGLSYLMLKILMIFSHYTLFVYQNISESFQKVIVFLSSFIVYFGFCGLILQYKNIAIKQRRAIIIGVFFCILLHIFSGLEDRFTFAIYLLLFPFALYQFWQLLRAKNLKLLLPFVAFFLYMNLMNAVYHALTPSYILSVQRGEIQ</sequence>
<feature type="transmembrane region" description="Helical" evidence="1">
    <location>
        <begin position="91"/>
        <end position="111"/>
    </location>
</feature>
<dbReference type="STRING" id="658187.LDG_6736"/>
<feature type="transmembrane region" description="Helical" evidence="1">
    <location>
        <begin position="401"/>
        <end position="422"/>
    </location>
</feature>
<evidence type="ECO:0000256" key="1">
    <source>
        <dbReference type="SAM" id="Phobius"/>
    </source>
</evidence>
<keyword evidence="1" id="KW-1133">Transmembrane helix</keyword>
<keyword evidence="3" id="KW-1185">Reference proteome</keyword>
<feature type="transmembrane region" description="Helical" evidence="1">
    <location>
        <begin position="12"/>
        <end position="32"/>
    </location>
</feature>
<reference evidence="2 3" key="1">
    <citation type="journal article" date="2011" name="BMC Genomics">
        <title>Insight into cross-talk between intra-amoebal pathogens.</title>
        <authorList>
            <person name="Gimenez G."/>
            <person name="Bertelli C."/>
            <person name="Moliner C."/>
            <person name="Robert C."/>
            <person name="Raoult D."/>
            <person name="Fournier P.E."/>
            <person name="Greub G."/>
        </authorList>
    </citation>
    <scope>NUCLEOTIDE SEQUENCE [LARGE SCALE GENOMIC DNA]</scope>
    <source>
        <strain evidence="2 3">LLAP12</strain>
    </source>
</reference>
<feature type="transmembrane region" description="Helical" evidence="1">
    <location>
        <begin position="323"/>
        <end position="341"/>
    </location>
</feature>
<keyword evidence="1" id="KW-0472">Membrane</keyword>
<feature type="transmembrane region" description="Helical" evidence="1">
    <location>
        <begin position="353"/>
        <end position="370"/>
    </location>
</feature>
<feature type="transmembrane region" description="Helical" evidence="1">
    <location>
        <begin position="146"/>
        <end position="162"/>
    </location>
</feature>
<dbReference type="EMBL" id="JH413817">
    <property type="protein sequence ID" value="EHL31275.1"/>
    <property type="molecule type" value="Genomic_DNA"/>
</dbReference>
<keyword evidence="1" id="KW-0812">Transmembrane</keyword>
<feature type="transmembrane region" description="Helical" evidence="1">
    <location>
        <begin position="169"/>
        <end position="198"/>
    </location>
</feature>